<evidence type="ECO:0000313" key="7">
    <source>
        <dbReference type="Proteomes" id="UP001183604"/>
    </source>
</evidence>
<keyword evidence="2 4" id="KW-0378">Hydrolase</keyword>
<accession>A0A9X3SVT2</accession>
<dbReference type="GO" id="GO:0044281">
    <property type="term" value="P:small molecule metabolic process"/>
    <property type="evidence" value="ECO:0007669"/>
    <property type="project" value="UniProtKB-ARBA"/>
</dbReference>
<dbReference type="InterPro" id="IPR023214">
    <property type="entry name" value="HAD_sf"/>
</dbReference>
<dbReference type="AlphaFoldDB" id="A0A9X3SVT2"/>
<evidence type="ECO:0000313" key="4">
    <source>
        <dbReference type="EMBL" id="MDA1385142.1"/>
    </source>
</evidence>
<evidence type="ECO:0000256" key="3">
    <source>
        <dbReference type="ARBA" id="ARBA00022842"/>
    </source>
</evidence>
<dbReference type="SFLD" id="SFLDS00003">
    <property type="entry name" value="Haloacid_Dehalogenase"/>
    <property type="match status" value="1"/>
</dbReference>
<comment type="cofactor">
    <cofactor evidence="1">
        <name>Mg(2+)</name>
        <dbReference type="ChEBI" id="CHEBI:18420"/>
    </cofactor>
</comment>
<evidence type="ECO:0000256" key="1">
    <source>
        <dbReference type="ARBA" id="ARBA00001946"/>
    </source>
</evidence>
<gene>
    <name evidence="5" type="ORF">J2S69_000963</name>
    <name evidence="4" type="ORF">O2L01_09110</name>
</gene>
<keyword evidence="7" id="KW-1185">Reference proteome</keyword>
<evidence type="ECO:0000313" key="5">
    <source>
        <dbReference type="EMBL" id="MDR7337244.1"/>
    </source>
</evidence>
<comment type="caution">
    <text evidence="4">The sequence shown here is derived from an EMBL/GenBank/DDBJ whole genome shotgun (WGS) entry which is preliminary data.</text>
</comment>
<dbReference type="Gene3D" id="1.20.120.710">
    <property type="entry name" value="Haloacid dehalogenase hydrolase-like domain"/>
    <property type="match status" value="1"/>
</dbReference>
<dbReference type="Proteomes" id="UP001145799">
    <property type="component" value="Unassembled WGS sequence"/>
</dbReference>
<dbReference type="InterPro" id="IPR006439">
    <property type="entry name" value="HAD-SF_hydro_IA"/>
</dbReference>
<dbReference type="RefSeq" id="WP_270121606.1">
    <property type="nucleotide sequence ID" value="NZ_BAAAOM010000002.1"/>
</dbReference>
<dbReference type="InterPro" id="IPR051400">
    <property type="entry name" value="HAD-like_hydrolase"/>
</dbReference>
<dbReference type="Pfam" id="PF00702">
    <property type="entry name" value="Hydrolase"/>
    <property type="match status" value="1"/>
</dbReference>
<dbReference type="Proteomes" id="UP001183604">
    <property type="component" value="Unassembled WGS sequence"/>
</dbReference>
<dbReference type="SUPFAM" id="SSF56784">
    <property type="entry name" value="HAD-like"/>
    <property type="match status" value="1"/>
</dbReference>
<dbReference type="GO" id="GO:0016787">
    <property type="term" value="F:hydrolase activity"/>
    <property type="evidence" value="ECO:0007669"/>
    <property type="project" value="UniProtKB-KW"/>
</dbReference>
<dbReference type="PANTHER" id="PTHR46470">
    <property type="entry name" value="N-ACYLNEURAMINATE-9-PHOSPHATASE"/>
    <property type="match status" value="1"/>
</dbReference>
<dbReference type="EMBL" id="JAVDYD010000001">
    <property type="protein sequence ID" value="MDR7337244.1"/>
    <property type="molecule type" value="Genomic_DNA"/>
</dbReference>
<evidence type="ECO:0000313" key="6">
    <source>
        <dbReference type="Proteomes" id="UP001145799"/>
    </source>
</evidence>
<dbReference type="EMBL" id="JAPZVQ010000004">
    <property type="protein sequence ID" value="MDA1385142.1"/>
    <property type="molecule type" value="Genomic_DNA"/>
</dbReference>
<reference evidence="4" key="1">
    <citation type="submission" date="2022-12" db="EMBL/GenBank/DDBJ databases">
        <title>Gycomyces niveus sp.nov., a novel actinomycete isolated from soil in Shouguang.</title>
        <authorList>
            <person name="Yang X."/>
        </authorList>
    </citation>
    <scope>NUCLEOTIDE SEQUENCE</scope>
    <source>
        <strain evidence="4">DSM 44724</strain>
    </source>
</reference>
<dbReference type="InterPro" id="IPR036412">
    <property type="entry name" value="HAD-like_sf"/>
</dbReference>
<keyword evidence="3" id="KW-0460">Magnesium</keyword>
<dbReference type="SFLD" id="SFLDG01129">
    <property type="entry name" value="C1.5:_HAD__Beta-PGM__Phosphata"/>
    <property type="match status" value="1"/>
</dbReference>
<organism evidence="4 6">
    <name type="scientific">Glycomyces lechevalierae</name>
    <dbReference type="NCBI Taxonomy" id="256034"/>
    <lineage>
        <taxon>Bacteria</taxon>
        <taxon>Bacillati</taxon>
        <taxon>Actinomycetota</taxon>
        <taxon>Actinomycetes</taxon>
        <taxon>Glycomycetales</taxon>
        <taxon>Glycomycetaceae</taxon>
        <taxon>Glycomyces</taxon>
    </lineage>
</organism>
<reference evidence="5 7" key="2">
    <citation type="submission" date="2023-07" db="EMBL/GenBank/DDBJ databases">
        <title>Sequencing the genomes of 1000 actinobacteria strains.</title>
        <authorList>
            <person name="Klenk H.-P."/>
        </authorList>
    </citation>
    <scope>NUCLEOTIDE SEQUENCE [LARGE SCALE GENOMIC DNA]</scope>
    <source>
        <strain evidence="5 7">DSM 44724</strain>
    </source>
</reference>
<dbReference type="Gene3D" id="3.40.50.1000">
    <property type="entry name" value="HAD superfamily/HAD-like"/>
    <property type="match status" value="1"/>
</dbReference>
<protein>
    <submittedName>
        <fullName evidence="4">HAD family hydrolase</fullName>
    </submittedName>
    <submittedName>
        <fullName evidence="5">Hydrolase of the HAD superfamily</fullName>
    </submittedName>
</protein>
<sequence>MPIRGVLFDIDETLFDASGAQGVALAAHLRAEGLLERFANVDAAVELWQEVLDAEYERFLAGELTFVEQRRARARSFMARVGDSTPMSDEDATAWFGRFQSHRHALRVAFPDADPVLGRLKPAFRLGVVSNSELEHQRAKLEQIGLLHYFGDAMVCSQQHGEPKPAASIFHAGCAVIGLEPGEVAYVGDNYLLDGLGAKEAGLAAFWLDRARTGKAVDPGVRVIHSLDELPGALGECHRPAPASVPPGSAAQ</sequence>
<name>A0A9X3SVT2_9ACTN</name>
<evidence type="ECO:0000256" key="2">
    <source>
        <dbReference type="ARBA" id="ARBA00022801"/>
    </source>
</evidence>
<proteinExistence type="predicted"/>
<dbReference type="NCBIfam" id="TIGR01549">
    <property type="entry name" value="HAD-SF-IA-v1"/>
    <property type="match status" value="1"/>
</dbReference>
<dbReference type="PANTHER" id="PTHR46470:SF4">
    <property type="entry name" value="5-AMINO-6-(5-PHOSPHO-D-RIBITYLAMINO)URACIL PHOSPHATASE YIGB"/>
    <property type="match status" value="1"/>
</dbReference>